<evidence type="ECO:0000256" key="1">
    <source>
        <dbReference type="SAM" id="MobiDB-lite"/>
    </source>
</evidence>
<feature type="compositionally biased region" description="Polar residues" evidence="1">
    <location>
        <begin position="7"/>
        <end position="16"/>
    </location>
</feature>
<dbReference type="Proteomes" id="UP000694404">
    <property type="component" value="Unplaced"/>
</dbReference>
<reference evidence="2" key="2">
    <citation type="submission" date="2025-09" db="UniProtKB">
        <authorList>
            <consortium name="Ensembl"/>
        </authorList>
    </citation>
    <scope>IDENTIFICATION</scope>
</reference>
<sequence>MGVGTPWWSQSYSRGGSTRKPALPPGWGRRLGHRRGSGMQALGGTYLKQLPETVACPPSSFYMEVWPGGSGRCPVHRHRPCSSHSSQPMGAVGGGAWSGGSMQSPLAA</sequence>
<evidence type="ECO:0000313" key="3">
    <source>
        <dbReference type="Proteomes" id="UP000694404"/>
    </source>
</evidence>
<feature type="region of interest" description="Disordered" evidence="1">
    <location>
        <begin position="1"/>
        <end position="38"/>
    </location>
</feature>
<protein>
    <submittedName>
        <fullName evidence="2">Uncharacterized protein</fullName>
    </submittedName>
</protein>
<dbReference type="Ensembl" id="ENSCABT00000031896.1">
    <property type="protein sequence ID" value="ENSCABP00000029102.1"/>
    <property type="gene ID" value="ENSCABG00000021366.1"/>
</dbReference>
<name>A0A8C0JA84_CHEAB</name>
<dbReference type="AlphaFoldDB" id="A0A8C0JA84"/>
<organism evidence="2 3">
    <name type="scientific">Chelonoidis abingdonii</name>
    <name type="common">Abingdon island giant tortoise</name>
    <name type="synonym">Testudo abingdonii</name>
    <dbReference type="NCBI Taxonomy" id="106734"/>
    <lineage>
        <taxon>Eukaryota</taxon>
        <taxon>Metazoa</taxon>
        <taxon>Chordata</taxon>
        <taxon>Craniata</taxon>
        <taxon>Vertebrata</taxon>
        <taxon>Euteleostomi</taxon>
        <taxon>Archelosauria</taxon>
        <taxon>Testudinata</taxon>
        <taxon>Testudines</taxon>
        <taxon>Cryptodira</taxon>
        <taxon>Durocryptodira</taxon>
        <taxon>Testudinoidea</taxon>
        <taxon>Testudinidae</taxon>
        <taxon>Chelonoidis</taxon>
    </lineage>
</organism>
<evidence type="ECO:0000313" key="2">
    <source>
        <dbReference type="Ensembl" id="ENSCABP00000029102.1"/>
    </source>
</evidence>
<proteinExistence type="predicted"/>
<keyword evidence="3" id="KW-1185">Reference proteome</keyword>
<feature type="region of interest" description="Disordered" evidence="1">
    <location>
        <begin position="75"/>
        <end position="108"/>
    </location>
</feature>
<accession>A0A8C0JA84</accession>
<reference evidence="2" key="1">
    <citation type="submission" date="2025-08" db="UniProtKB">
        <authorList>
            <consortium name="Ensembl"/>
        </authorList>
    </citation>
    <scope>IDENTIFICATION</scope>
</reference>